<comment type="caution">
    <text evidence="2">The sequence shown here is derived from an EMBL/GenBank/DDBJ whole genome shotgun (WGS) entry which is preliminary data.</text>
</comment>
<dbReference type="AlphaFoldDB" id="A0A366K7U1"/>
<evidence type="ECO:0000313" key="2">
    <source>
        <dbReference type="EMBL" id="RBP97183.1"/>
    </source>
</evidence>
<evidence type="ECO:0000256" key="1">
    <source>
        <dbReference type="SAM" id="MobiDB-lite"/>
    </source>
</evidence>
<reference evidence="2 3" key="1">
    <citation type="submission" date="2017-10" db="EMBL/GenBank/DDBJ databases">
        <title>Bifidobacterium xylocopum sp. nov. and Bifidobacterium aemilianum sp. nov., from the carpenter bee (Xylocopa violacea) digestive tract.</title>
        <authorList>
            <person name="Alberoni D."/>
            <person name="Baffoni L."/>
            <person name="Di Gioia D."/>
            <person name="Gaggia F."/>
            <person name="Biavati B."/>
        </authorList>
    </citation>
    <scope>NUCLEOTIDE SEQUENCE [LARGE SCALE GENOMIC DNA]</scope>
    <source>
        <strain evidence="2 3">XV10</strain>
    </source>
</reference>
<accession>A0A366K7U1</accession>
<dbReference type="EMBL" id="PDCG01000017">
    <property type="protein sequence ID" value="RBP97183.1"/>
    <property type="molecule type" value="Genomic_DNA"/>
</dbReference>
<sequence length="143" mass="15125">MKEDMGQMPEDQEGLTDTDQLRGLNIPWGQAAMGDATQLSDGTHQSGDRDKAHGTIGHGRPAGEPATGSQAPTPKRSSQPLAPTALWAVTVALKLLPSAMAVWSRLKSTLVDPPVPAVQDPFPPLTTTFSLSTPVPFHLSLSH</sequence>
<organism evidence="2 3">
    <name type="scientific">Bifidobacterium aemilianum</name>
    <dbReference type="NCBI Taxonomy" id="2493120"/>
    <lineage>
        <taxon>Bacteria</taxon>
        <taxon>Bacillati</taxon>
        <taxon>Actinomycetota</taxon>
        <taxon>Actinomycetes</taxon>
        <taxon>Bifidobacteriales</taxon>
        <taxon>Bifidobacteriaceae</taxon>
        <taxon>Bifidobacterium</taxon>
    </lineage>
</organism>
<dbReference type="Proteomes" id="UP000252530">
    <property type="component" value="Unassembled WGS sequence"/>
</dbReference>
<name>A0A366K7U1_9BIFI</name>
<proteinExistence type="predicted"/>
<dbReference type="RefSeq" id="WP_113860784.1">
    <property type="nucleotide sequence ID" value="NZ_PDCG01000017.1"/>
</dbReference>
<feature type="compositionally biased region" description="Polar residues" evidence="1">
    <location>
        <begin position="67"/>
        <end position="80"/>
    </location>
</feature>
<feature type="region of interest" description="Disordered" evidence="1">
    <location>
        <begin position="1"/>
        <end position="80"/>
    </location>
</feature>
<keyword evidence="3" id="KW-1185">Reference proteome</keyword>
<gene>
    <name evidence="2" type="ORF">CRD60_08170</name>
</gene>
<evidence type="ECO:0000313" key="3">
    <source>
        <dbReference type="Proteomes" id="UP000252530"/>
    </source>
</evidence>
<protein>
    <submittedName>
        <fullName evidence="2">Uncharacterized protein</fullName>
    </submittedName>
</protein>